<dbReference type="Gene3D" id="3.40.50.720">
    <property type="entry name" value="NAD(P)-binding Rossmann-like Domain"/>
    <property type="match status" value="1"/>
</dbReference>
<gene>
    <name evidence="2" type="ORF">B0J12DRAFT_787273</name>
</gene>
<dbReference type="PRINTS" id="PR00081">
    <property type="entry name" value="GDHRDH"/>
</dbReference>
<keyword evidence="1" id="KW-0560">Oxidoreductase</keyword>
<keyword evidence="3" id="KW-1185">Reference proteome</keyword>
<dbReference type="SUPFAM" id="SSF51735">
    <property type="entry name" value="NAD(P)-binding Rossmann-fold domains"/>
    <property type="match status" value="1"/>
</dbReference>
<dbReference type="PANTHER" id="PTHR43157:SF31">
    <property type="entry name" value="PHOSPHATIDYLINOSITOL-GLYCAN BIOSYNTHESIS CLASS F PROTEIN"/>
    <property type="match status" value="1"/>
</dbReference>
<organism evidence="2 3">
    <name type="scientific">Macrophomina phaseolina</name>
    <dbReference type="NCBI Taxonomy" id="35725"/>
    <lineage>
        <taxon>Eukaryota</taxon>
        <taxon>Fungi</taxon>
        <taxon>Dikarya</taxon>
        <taxon>Ascomycota</taxon>
        <taxon>Pezizomycotina</taxon>
        <taxon>Dothideomycetes</taxon>
        <taxon>Dothideomycetes incertae sedis</taxon>
        <taxon>Botryosphaeriales</taxon>
        <taxon>Botryosphaeriaceae</taxon>
        <taxon>Macrophomina</taxon>
    </lineage>
</organism>
<sequence length="330" mass="36192">MSGSITGFLRSQVLLRLPEPTGSYAGKTIIVTGSNVGLGKEAARHFARLGASTVILAVRSLDKGNAAKADIENSLGVSNIIKVWKLDMASYRSVLDFATKVENQLSRVDVALLNAGVARGKYEIFEDHEATITVNVVSTFLLALSLLPKLEASAEQFQIRPNLTIVASGVHFFAKFEERKAPEGGIFERLKQELNPSEMEERYQVSKLLDILCTRALCERKPTSQTPVTINCVCPGLCKSQLSREAGWGIVIQQALFARSTEYGSRTLVHAASQGPETHGKFMADCRVSDPSPFVLSDEGYAVQNRVWAELSVILERIRPRILENLGISR</sequence>
<evidence type="ECO:0000313" key="2">
    <source>
        <dbReference type="EMBL" id="KAH7045366.1"/>
    </source>
</evidence>
<dbReference type="InterPro" id="IPR036291">
    <property type="entry name" value="NAD(P)-bd_dom_sf"/>
</dbReference>
<dbReference type="EMBL" id="JAGTJR010000019">
    <property type="protein sequence ID" value="KAH7045366.1"/>
    <property type="molecule type" value="Genomic_DNA"/>
</dbReference>
<accession>A0ABQ8G8J8</accession>
<dbReference type="Pfam" id="PF00106">
    <property type="entry name" value="adh_short"/>
    <property type="match status" value="1"/>
</dbReference>
<dbReference type="PANTHER" id="PTHR43157">
    <property type="entry name" value="PHOSPHATIDYLINOSITOL-GLYCAN BIOSYNTHESIS CLASS F PROTEIN-RELATED"/>
    <property type="match status" value="1"/>
</dbReference>
<evidence type="ECO:0000313" key="3">
    <source>
        <dbReference type="Proteomes" id="UP000774617"/>
    </source>
</evidence>
<name>A0ABQ8G8J8_9PEZI</name>
<proteinExistence type="predicted"/>
<dbReference type="InterPro" id="IPR002347">
    <property type="entry name" value="SDR_fam"/>
</dbReference>
<dbReference type="Proteomes" id="UP000774617">
    <property type="component" value="Unassembled WGS sequence"/>
</dbReference>
<reference evidence="2 3" key="1">
    <citation type="journal article" date="2021" name="Nat. Commun.">
        <title>Genetic determinants of endophytism in the Arabidopsis root mycobiome.</title>
        <authorList>
            <person name="Mesny F."/>
            <person name="Miyauchi S."/>
            <person name="Thiergart T."/>
            <person name="Pickel B."/>
            <person name="Atanasova L."/>
            <person name="Karlsson M."/>
            <person name="Huettel B."/>
            <person name="Barry K.W."/>
            <person name="Haridas S."/>
            <person name="Chen C."/>
            <person name="Bauer D."/>
            <person name="Andreopoulos W."/>
            <person name="Pangilinan J."/>
            <person name="LaButti K."/>
            <person name="Riley R."/>
            <person name="Lipzen A."/>
            <person name="Clum A."/>
            <person name="Drula E."/>
            <person name="Henrissat B."/>
            <person name="Kohler A."/>
            <person name="Grigoriev I.V."/>
            <person name="Martin F.M."/>
            <person name="Hacquard S."/>
        </authorList>
    </citation>
    <scope>NUCLEOTIDE SEQUENCE [LARGE SCALE GENOMIC DNA]</scope>
    <source>
        <strain evidence="2 3">MPI-SDFR-AT-0080</strain>
    </source>
</reference>
<protein>
    <submittedName>
        <fullName evidence="2">Short-chain dehydrogenase/reductase-like protein</fullName>
    </submittedName>
</protein>
<evidence type="ECO:0000256" key="1">
    <source>
        <dbReference type="ARBA" id="ARBA00023002"/>
    </source>
</evidence>
<comment type="caution">
    <text evidence="2">The sequence shown here is derived from an EMBL/GenBank/DDBJ whole genome shotgun (WGS) entry which is preliminary data.</text>
</comment>